<comment type="caution">
    <text evidence="4">The sequence shown here is derived from an EMBL/GenBank/DDBJ whole genome shotgun (WGS) entry which is preliminary data.</text>
</comment>
<feature type="domain" description="SLH" evidence="3">
    <location>
        <begin position="664"/>
        <end position="727"/>
    </location>
</feature>
<name>A0A3D9JMG5_9BACL</name>
<sequence length="747" mass="77126">MLKRTSFLLLALVLALSCATVSASAASAEGEIAIRLSNDGVTVDGKAASTDFGSAVYVGADIIFYEAGHGSAYGEGKTADEHSSEEAARHTVVTITKPGTYRVSGTLSAGQLAVDLGDKASSDPTAVVVLILDGADITCTVAPAVIFYNVYEPYDSTVDTKGATDLSKAGAQVILADGSVNKANGSHVARIYKEGTTKKLHKYDGAFYSKMSMNISGESAGTGKLYIEGDNEGLNSELHLTINGGHIEIKAQDDGINTNEDRISVTTINGGYLKVNAGLGAEGDGIDSNGYLTINGGTVVTQSNERSPDGGIDADMDISLNGGTVVALGTRNDATSSGSKQTFIELAFASTQAAGSVIKLTDANGKALLTHTADKAFQSVTFSSAELAPNTEYHVYINEIQQQYTGNSFGMMGGMGGPGGVRPGNGQAPGEAPPTDGSGPAPGQMPPEGNGFPGTRPEGMPDFPEGFNAWQNEQTSDPNAVGSVAFVITNTVHSFSGISDSTDASGKKRVTFSVNNGAGLTGLASGSKPQLTSIKASADVPAQDIQVTVTDVPSENYSETRLLSELQSSLSDIMPKADGTYRLTVAVVSGNAEYAGVSQWQFTIGGLPFTDVNPADSAYSAIKALYDKGVMNGTGSASFSPNAPVSRAAAITVLGRLLGAETTESNRFPDIKPGTWYSGYVGWAVDNGIVQGDNTGKFRPDENLTAAHMQLILDRYAALSGKEPATLNSAGNQLTRAELAVALASLL</sequence>
<evidence type="ECO:0000313" key="4">
    <source>
        <dbReference type="EMBL" id="RED75210.1"/>
    </source>
</evidence>
<dbReference type="EMBL" id="QRDZ01000016">
    <property type="protein sequence ID" value="RED75210.1"/>
    <property type="molecule type" value="Genomic_DNA"/>
</dbReference>
<reference evidence="4 5" key="1">
    <citation type="submission" date="2018-07" db="EMBL/GenBank/DDBJ databases">
        <title>Genomic Encyclopedia of Type Strains, Phase III (KMG-III): the genomes of soil and plant-associated and newly described type strains.</title>
        <authorList>
            <person name="Whitman W."/>
        </authorList>
    </citation>
    <scope>NUCLEOTIDE SEQUENCE [LARGE SCALE GENOMIC DNA]</scope>
    <source>
        <strain evidence="4 5">CECT 7287</strain>
    </source>
</reference>
<accession>A0A3D9JMG5</accession>
<evidence type="ECO:0000313" key="5">
    <source>
        <dbReference type="Proteomes" id="UP000256977"/>
    </source>
</evidence>
<evidence type="ECO:0000256" key="1">
    <source>
        <dbReference type="SAM" id="MobiDB-lite"/>
    </source>
</evidence>
<gene>
    <name evidence="4" type="ORF">DFP98_11612</name>
</gene>
<dbReference type="Pfam" id="PF14262">
    <property type="entry name" value="Cthe_2159"/>
    <property type="match status" value="1"/>
</dbReference>
<protein>
    <submittedName>
        <fullName evidence="4">S-layer family protein</fullName>
    </submittedName>
</protein>
<keyword evidence="5" id="KW-1185">Reference proteome</keyword>
<dbReference type="InterPro" id="IPR025584">
    <property type="entry name" value="Cthe_2159"/>
</dbReference>
<feature type="region of interest" description="Disordered" evidence="1">
    <location>
        <begin position="416"/>
        <end position="459"/>
    </location>
</feature>
<dbReference type="InterPro" id="IPR001119">
    <property type="entry name" value="SLH_dom"/>
</dbReference>
<keyword evidence="2" id="KW-0732">Signal</keyword>
<dbReference type="PROSITE" id="PS51272">
    <property type="entry name" value="SLH"/>
    <property type="match status" value="2"/>
</dbReference>
<feature type="signal peptide" evidence="2">
    <location>
        <begin position="1"/>
        <end position="25"/>
    </location>
</feature>
<dbReference type="PROSITE" id="PS51257">
    <property type="entry name" value="PROKAR_LIPOPROTEIN"/>
    <property type="match status" value="1"/>
</dbReference>
<dbReference type="Proteomes" id="UP000256977">
    <property type="component" value="Unassembled WGS sequence"/>
</dbReference>
<dbReference type="AlphaFoldDB" id="A0A3D9JMG5"/>
<feature type="chain" id="PRO_5017634830" evidence="2">
    <location>
        <begin position="26"/>
        <end position="747"/>
    </location>
</feature>
<evidence type="ECO:0000259" key="3">
    <source>
        <dbReference type="PROSITE" id="PS51272"/>
    </source>
</evidence>
<feature type="domain" description="SLH" evidence="3">
    <location>
        <begin position="605"/>
        <end position="663"/>
    </location>
</feature>
<organism evidence="4 5">
    <name type="scientific">Cohnella phaseoli</name>
    <dbReference type="NCBI Taxonomy" id="456490"/>
    <lineage>
        <taxon>Bacteria</taxon>
        <taxon>Bacillati</taxon>
        <taxon>Bacillota</taxon>
        <taxon>Bacilli</taxon>
        <taxon>Bacillales</taxon>
        <taxon>Paenibacillaceae</taxon>
        <taxon>Cohnella</taxon>
    </lineage>
</organism>
<dbReference type="Pfam" id="PF00395">
    <property type="entry name" value="SLH"/>
    <property type="match status" value="2"/>
</dbReference>
<dbReference type="OrthoDB" id="9812829at2"/>
<evidence type="ECO:0000256" key="2">
    <source>
        <dbReference type="SAM" id="SignalP"/>
    </source>
</evidence>
<proteinExistence type="predicted"/>
<dbReference type="RefSeq" id="WP_116062322.1">
    <property type="nucleotide sequence ID" value="NZ_QRDZ01000016.1"/>
</dbReference>